<evidence type="ECO:0000313" key="2">
    <source>
        <dbReference type="EMBL" id="KAJ8435245.1"/>
    </source>
</evidence>
<evidence type="ECO:0000313" key="3">
    <source>
        <dbReference type="Proteomes" id="UP001153076"/>
    </source>
</evidence>
<gene>
    <name evidence="2" type="ORF">Cgig2_005297</name>
</gene>
<sequence length="152" mass="16500">MAHIVVALHSQLHLCCNLGNGGHEPESVPVVDAGHALIQPQVRFMSCPYLVYVTIGIRLRDGYHACEDLPTRTDVPHVATFASLCRYHHVATTGQSSEPKHLAMCVGEHPSTAAGGGARERTHRGGRRCPPPTSSMVHTIPCLRVLHVQMAF</sequence>
<dbReference type="EMBL" id="JAKOGI010000426">
    <property type="protein sequence ID" value="KAJ8435245.1"/>
    <property type="molecule type" value="Genomic_DNA"/>
</dbReference>
<keyword evidence="3" id="KW-1185">Reference proteome</keyword>
<feature type="region of interest" description="Disordered" evidence="1">
    <location>
        <begin position="113"/>
        <end position="132"/>
    </location>
</feature>
<accession>A0A9Q1K1U5</accession>
<reference evidence="2" key="1">
    <citation type="submission" date="2022-04" db="EMBL/GenBank/DDBJ databases">
        <title>Carnegiea gigantea Genome sequencing and assembly v2.</title>
        <authorList>
            <person name="Copetti D."/>
            <person name="Sanderson M.J."/>
            <person name="Burquez A."/>
            <person name="Wojciechowski M.F."/>
        </authorList>
    </citation>
    <scope>NUCLEOTIDE SEQUENCE</scope>
    <source>
        <strain evidence="2">SGP5-SGP5p</strain>
        <tissue evidence="2">Aerial part</tissue>
    </source>
</reference>
<name>A0A9Q1K1U5_9CARY</name>
<dbReference type="AlphaFoldDB" id="A0A9Q1K1U5"/>
<comment type="caution">
    <text evidence="2">The sequence shown here is derived from an EMBL/GenBank/DDBJ whole genome shotgun (WGS) entry which is preliminary data.</text>
</comment>
<organism evidence="2 3">
    <name type="scientific">Carnegiea gigantea</name>
    <dbReference type="NCBI Taxonomy" id="171969"/>
    <lineage>
        <taxon>Eukaryota</taxon>
        <taxon>Viridiplantae</taxon>
        <taxon>Streptophyta</taxon>
        <taxon>Embryophyta</taxon>
        <taxon>Tracheophyta</taxon>
        <taxon>Spermatophyta</taxon>
        <taxon>Magnoliopsida</taxon>
        <taxon>eudicotyledons</taxon>
        <taxon>Gunneridae</taxon>
        <taxon>Pentapetalae</taxon>
        <taxon>Caryophyllales</taxon>
        <taxon>Cactineae</taxon>
        <taxon>Cactaceae</taxon>
        <taxon>Cactoideae</taxon>
        <taxon>Echinocereeae</taxon>
        <taxon>Carnegiea</taxon>
    </lineage>
</organism>
<protein>
    <submittedName>
        <fullName evidence="2">Uncharacterized protein</fullName>
    </submittedName>
</protein>
<proteinExistence type="predicted"/>
<evidence type="ECO:0000256" key="1">
    <source>
        <dbReference type="SAM" id="MobiDB-lite"/>
    </source>
</evidence>
<dbReference type="Proteomes" id="UP001153076">
    <property type="component" value="Unassembled WGS sequence"/>
</dbReference>